<dbReference type="OrthoDB" id="9764808at2"/>
<dbReference type="GO" id="GO:0008081">
    <property type="term" value="F:phosphoric diester hydrolase activity"/>
    <property type="evidence" value="ECO:0007669"/>
    <property type="project" value="UniProtKB-ARBA"/>
</dbReference>
<name>A0A545U9B8_9GAMM</name>
<dbReference type="EMBL" id="VHSG01000002">
    <property type="protein sequence ID" value="TQV86064.1"/>
    <property type="molecule type" value="Genomic_DNA"/>
</dbReference>
<dbReference type="AlphaFoldDB" id="A0A545U9B8"/>
<keyword evidence="3" id="KW-1185">Reference proteome</keyword>
<dbReference type="Pfam" id="PF13487">
    <property type="entry name" value="HD_5"/>
    <property type="match status" value="1"/>
</dbReference>
<accession>A0A545U9B8</accession>
<protein>
    <submittedName>
        <fullName evidence="2">HD domain-containing protein</fullName>
    </submittedName>
</protein>
<dbReference type="Gene3D" id="1.10.3210.10">
    <property type="entry name" value="Hypothetical protein af1432"/>
    <property type="match status" value="1"/>
</dbReference>
<dbReference type="Proteomes" id="UP000319732">
    <property type="component" value="Unassembled WGS sequence"/>
</dbReference>
<dbReference type="InterPro" id="IPR037522">
    <property type="entry name" value="HD_GYP_dom"/>
</dbReference>
<organism evidence="2 3">
    <name type="scientific">Exilibacterium tricleocarpae</name>
    <dbReference type="NCBI Taxonomy" id="2591008"/>
    <lineage>
        <taxon>Bacteria</taxon>
        <taxon>Pseudomonadati</taxon>
        <taxon>Pseudomonadota</taxon>
        <taxon>Gammaproteobacteria</taxon>
        <taxon>Cellvibrionales</taxon>
        <taxon>Cellvibrionaceae</taxon>
        <taxon>Exilibacterium</taxon>
    </lineage>
</organism>
<sequence length="360" mass="40850">MLFKLFITKESILWPVPVATKKKKRTLHDRIRVKTLHTLQRLRQSWAMEKLRNQTLEVAYSLLEETQFGNPLPSDNTPVRTCIENILTDPDTLDLLARMEKKSPHLRHHALSCLVLCTRFGQYLGITGQSLHNLALGALLHDVGILNTSSNTYDKTACIAAGDRRQSETHVLHGPRILANNPKFWAAIDVANAHHESVNGTGYPRKLKGEAIPYNARIVAIVEAYDTMVSSLTHNRDTDSPAQALSVLYRWMGIKFDQRLVESFIRFLGVYPVGSVVELDSGEVGIVIETKAFHLMMPKIALVLDNKGHKIAPEVIDLYQEKVDLKEGKHRIIKALQNNKYNIDISNIIKKNKYRRDRQP</sequence>
<evidence type="ECO:0000259" key="1">
    <source>
        <dbReference type="PROSITE" id="PS51832"/>
    </source>
</evidence>
<comment type="caution">
    <text evidence="2">The sequence shown here is derived from an EMBL/GenBank/DDBJ whole genome shotgun (WGS) entry which is preliminary data.</text>
</comment>
<dbReference type="InterPro" id="IPR003607">
    <property type="entry name" value="HD/PDEase_dom"/>
</dbReference>
<dbReference type="PANTHER" id="PTHR43155:SF2">
    <property type="entry name" value="CYCLIC DI-GMP PHOSPHODIESTERASE PA4108"/>
    <property type="match status" value="1"/>
</dbReference>
<evidence type="ECO:0000313" key="3">
    <source>
        <dbReference type="Proteomes" id="UP000319732"/>
    </source>
</evidence>
<dbReference type="PROSITE" id="PS51832">
    <property type="entry name" value="HD_GYP"/>
    <property type="match status" value="1"/>
</dbReference>
<evidence type="ECO:0000313" key="2">
    <source>
        <dbReference type="EMBL" id="TQV86064.1"/>
    </source>
</evidence>
<dbReference type="PANTHER" id="PTHR43155">
    <property type="entry name" value="CYCLIC DI-GMP PHOSPHODIESTERASE PA4108-RELATED"/>
    <property type="match status" value="1"/>
</dbReference>
<feature type="domain" description="HD-GYP" evidence="1">
    <location>
        <begin position="84"/>
        <end position="280"/>
    </location>
</feature>
<dbReference type="SUPFAM" id="SSF109604">
    <property type="entry name" value="HD-domain/PDEase-like"/>
    <property type="match status" value="1"/>
</dbReference>
<gene>
    <name evidence="2" type="ORF">FKG94_00445</name>
</gene>
<proteinExistence type="predicted"/>
<dbReference type="CDD" id="cd00077">
    <property type="entry name" value="HDc"/>
    <property type="match status" value="1"/>
</dbReference>
<reference evidence="2 3" key="1">
    <citation type="submission" date="2019-06" db="EMBL/GenBank/DDBJ databases">
        <title>Whole genome sequence for Cellvibrionaceae sp. R142.</title>
        <authorList>
            <person name="Wang G."/>
        </authorList>
    </citation>
    <scope>NUCLEOTIDE SEQUENCE [LARGE SCALE GENOMIC DNA]</scope>
    <source>
        <strain evidence="2 3">R142</strain>
    </source>
</reference>